<gene>
    <name evidence="1" type="ORF">FEZ08_01545</name>
</gene>
<accession>A0A5R8QH24</accession>
<dbReference type="InParanoid" id="A0A5R8QH24"/>
<name>A0A5R8QH24_9FIRM</name>
<comment type="caution">
    <text evidence="1">The sequence shown here is derived from an EMBL/GenBank/DDBJ whole genome shotgun (WGS) entry which is preliminary data.</text>
</comment>
<proteinExistence type="predicted"/>
<keyword evidence="2" id="KW-1185">Reference proteome</keyword>
<sequence length="62" mass="7015">MIQFTHHEFAILAETVKQNRIAVEAASGTTNPFDVTAITTYSNHRKKLIQLEDKLEAAMLQE</sequence>
<dbReference type="Proteomes" id="UP000306912">
    <property type="component" value="Unassembled WGS sequence"/>
</dbReference>
<evidence type="ECO:0000313" key="2">
    <source>
        <dbReference type="Proteomes" id="UP000306912"/>
    </source>
</evidence>
<reference evidence="1 2" key="1">
    <citation type="submission" date="2019-05" db="EMBL/GenBank/DDBJ databases">
        <title>Culicoidintestinum kansasii gen. nov., sp. nov. from the gastrointestinal tract of the biting midge, Culicoides sonorensis.</title>
        <authorList>
            <person name="Neupane S."/>
            <person name="Ghosh A."/>
            <person name="Gunther S."/>
            <person name="Martin K."/>
            <person name="Zurek L."/>
        </authorList>
    </citation>
    <scope>NUCLEOTIDE SEQUENCE [LARGE SCALE GENOMIC DNA]</scope>
    <source>
        <strain evidence="1 2">CS-1</strain>
    </source>
</reference>
<dbReference type="RefSeq" id="WP_138189936.1">
    <property type="nucleotide sequence ID" value="NZ_VBWP01000001.1"/>
</dbReference>
<protein>
    <submittedName>
        <fullName evidence="1">Uncharacterized protein</fullName>
    </submittedName>
</protein>
<dbReference type="EMBL" id="VBWP01000001">
    <property type="protein sequence ID" value="TLG77329.1"/>
    <property type="molecule type" value="Genomic_DNA"/>
</dbReference>
<dbReference type="AlphaFoldDB" id="A0A5R8QH24"/>
<evidence type="ECO:0000313" key="1">
    <source>
        <dbReference type="EMBL" id="TLG77329.1"/>
    </source>
</evidence>
<organism evidence="1 2">
    <name type="scientific">Culicoidibacter larvae</name>
    <dbReference type="NCBI Taxonomy" id="2579976"/>
    <lineage>
        <taxon>Bacteria</taxon>
        <taxon>Bacillati</taxon>
        <taxon>Bacillota</taxon>
        <taxon>Culicoidibacteria</taxon>
        <taxon>Culicoidibacterales</taxon>
        <taxon>Culicoidibacteraceae</taxon>
        <taxon>Culicoidibacter</taxon>
    </lineage>
</organism>